<evidence type="ECO:0000313" key="2">
    <source>
        <dbReference type="Proteomes" id="UP000717515"/>
    </source>
</evidence>
<sequence>MGSDWYNFVSTTVAAIPVPKDALQQPFDLQGFKLMTSMHEHYDENLNQLSYEYHGALICLADTELTFTSLEVLGPYEITETSSECKRMKHLDALMPADTREKLTGAFEKYTGHKPDVVPGFWTVSAVSKWSVQLHTTWCLGDKGSIVAGQGFGGRCEEYSFTVDQDA</sequence>
<dbReference type="AlphaFoldDB" id="A0A9P8D1P6"/>
<proteinExistence type="predicted"/>
<reference evidence="1" key="1">
    <citation type="submission" date="2021-07" db="EMBL/GenBank/DDBJ databases">
        <title>Draft genome of Mortierella alpina, strain LL118, isolated from an aspen leaf litter sample.</title>
        <authorList>
            <person name="Yang S."/>
            <person name="Vinatzer B.A."/>
        </authorList>
    </citation>
    <scope>NUCLEOTIDE SEQUENCE</scope>
    <source>
        <strain evidence="1">LL118</strain>
    </source>
</reference>
<protein>
    <submittedName>
        <fullName evidence="1">Uncharacterized protein</fullName>
    </submittedName>
</protein>
<accession>A0A9P8D1P6</accession>
<dbReference type="Proteomes" id="UP000717515">
    <property type="component" value="Unassembled WGS sequence"/>
</dbReference>
<dbReference type="EMBL" id="JAIFTL010000057">
    <property type="protein sequence ID" value="KAG9324760.1"/>
    <property type="molecule type" value="Genomic_DNA"/>
</dbReference>
<evidence type="ECO:0000313" key="1">
    <source>
        <dbReference type="EMBL" id="KAG9324760.1"/>
    </source>
</evidence>
<comment type="caution">
    <text evidence="1">The sequence shown here is derived from an EMBL/GenBank/DDBJ whole genome shotgun (WGS) entry which is preliminary data.</text>
</comment>
<gene>
    <name evidence="1" type="ORF">KVV02_005351</name>
</gene>
<name>A0A9P8D1P6_MORAP</name>
<organism evidence="1 2">
    <name type="scientific">Mortierella alpina</name>
    <name type="common">Oleaginous fungus</name>
    <name type="synonym">Mortierella renispora</name>
    <dbReference type="NCBI Taxonomy" id="64518"/>
    <lineage>
        <taxon>Eukaryota</taxon>
        <taxon>Fungi</taxon>
        <taxon>Fungi incertae sedis</taxon>
        <taxon>Mucoromycota</taxon>
        <taxon>Mortierellomycotina</taxon>
        <taxon>Mortierellomycetes</taxon>
        <taxon>Mortierellales</taxon>
        <taxon>Mortierellaceae</taxon>
        <taxon>Mortierella</taxon>
    </lineage>
</organism>